<reference evidence="9" key="1">
    <citation type="submission" date="2018-11" db="EMBL/GenBank/DDBJ databases">
        <title>Henneguya salminicola genome and transcriptome.</title>
        <authorList>
            <person name="Yahalomi D."/>
            <person name="Atkinson S.D."/>
            <person name="Neuhof M."/>
            <person name="Chang E.S."/>
            <person name="Philippe H."/>
            <person name="Cartwright P."/>
            <person name="Bartholomew J.L."/>
            <person name="Huchon D."/>
        </authorList>
    </citation>
    <scope>NUCLEOTIDE SEQUENCE</scope>
    <source>
        <strain evidence="9">Hz1</strain>
        <tissue evidence="9">Whole</tissue>
    </source>
</reference>
<dbReference type="PANTHER" id="PTHR45711">
    <property type="entry name" value="CHLORIDE CHANNEL PROTEIN"/>
    <property type="match status" value="1"/>
</dbReference>
<protein>
    <submittedName>
        <fullName evidence="9">H(+)/Cl(-) exchange transporter 5 (Trinotate prediction)</fullName>
    </submittedName>
</protein>
<accession>A0A6G3MER9</accession>
<feature type="transmembrane region" description="Helical" evidence="8">
    <location>
        <begin position="92"/>
        <end position="114"/>
    </location>
</feature>
<proteinExistence type="predicted"/>
<dbReference type="InterPro" id="IPR014743">
    <property type="entry name" value="Cl-channel_core"/>
</dbReference>
<evidence type="ECO:0000256" key="7">
    <source>
        <dbReference type="ARBA" id="ARBA00023214"/>
    </source>
</evidence>
<keyword evidence="4 8" id="KW-1133">Transmembrane helix</keyword>
<evidence type="ECO:0000256" key="3">
    <source>
        <dbReference type="ARBA" id="ARBA00022692"/>
    </source>
</evidence>
<evidence type="ECO:0000256" key="4">
    <source>
        <dbReference type="ARBA" id="ARBA00022989"/>
    </source>
</evidence>
<keyword evidence="2" id="KW-0813">Transport</keyword>
<dbReference type="PRINTS" id="PR00762">
    <property type="entry name" value="CLCHANNEL"/>
</dbReference>
<comment type="subcellular location">
    <subcellularLocation>
        <location evidence="1">Membrane</location>
        <topology evidence="1">Multi-pass membrane protein</topology>
    </subcellularLocation>
</comment>
<dbReference type="EMBL" id="GHBP01000812">
    <property type="protein sequence ID" value="NDJ92473.1"/>
    <property type="molecule type" value="Transcribed_RNA"/>
</dbReference>
<evidence type="ECO:0000256" key="1">
    <source>
        <dbReference type="ARBA" id="ARBA00004141"/>
    </source>
</evidence>
<evidence type="ECO:0000256" key="2">
    <source>
        <dbReference type="ARBA" id="ARBA00022448"/>
    </source>
</evidence>
<evidence type="ECO:0000256" key="8">
    <source>
        <dbReference type="SAM" id="Phobius"/>
    </source>
</evidence>
<dbReference type="Pfam" id="PF00654">
    <property type="entry name" value="Voltage_CLC"/>
    <property type="match status" value="1"/>
</dbReference>
<dbReference type="GO" id="GO:0005247">
    <property type="term" value="F:voltage-gated chloride channel activity"/>
    <property type="evidence" value="ECO:0007669"/>
    <property type="project" value="TreeGrafter"/>
</dbReference>
<keyword evidence="7" id="KW-0868">Chloride</keyword>
<keyword evidence="3 8" id="KW-0812">Transmembrane</keyword>
<sequence length="240" mass="27390">MFSILLCKVSNNLYCRMSNHHLVTRLFKSCVYQNSSDENYCQRVLEKFQHKNPYGVNASMYIVQEIAGVSSALIIKLILLIFTFGLQVPCGIFVPSIVLGSLLGRIVGLGLEYFTLNYPYFYLFKTACSNVHRCVYPSLYAIVGGAAVLGGITHMTVCVVIMMIEITGKLNYILPLILSVMMAKWVSNALLKYGMLEIIYNNTDTRKFHLLIITRSYRINRKYVSLILLNIVFRQSMQHR</sequence>
<keyword evidence="6 8" id="KW-0472">Membrane</keyword>
<feature type="transmembrane region" description="Helical" evidence="8">
    <location>
        <begin position="170"/>
        <end position="191"/>
    </location>
</feature>
<name>A0A6G3MER9_HENSL</name>
<dbReference type="GO" id="GO:0005794">
    <property type="term" value="C:Golgi apparatus"/>
    <property type="evidence" value="ECO:0007669"/>
    <property type="project" value="TreeGrafter"/>
</dbReference>
<feature type="transmembrane region" description="Helical" evidence="8">
    <location>
        <begin position="135"/>
        <end position="164"/>
    </location>
</feature>
<keyword evidence="5" id="KW-0406">Ion transport</keyword>
<evidence type="ECO:0000313" key="9">
    <source>
        <dbReference type="EMBL" id="NDJ92473.1"/>
    </source>
</evidence>
<dbReference type="SUPFAM" id="SSF81340">
    <property type="entry name" value="Clc chloride channel"/>
    <property type="match status" value="1"/>
</dbReference>
<evidence type="ECO:0000256" key="5">
    <source>
        <dbReference type="ARBA" id="ARBA00023065"/>
    </source>
</evidence>
<evidence type="ECO:0000256" key="6">
    <source>
        <dbReference type="ARBA" id="ARBA00023136"/>
    </source>
</evidence>
<dbReference type="InterPro" id="IPR001807">
    <property type="entry name" value="ClC"/>
</dbReference>
<dbReference type="GO" id="GO:0005886">
    <property type="term" value="C:plasma membrane"/>
    <property type="evidence" value="ECO:0007669"/>
    <property type="project" value="TreeGrafter"/>
</dbReference>
<dbReference type="AlphaFoldDB" id="A0A6G3MER9"/>
<feature type="transmembrane region" description="Helical" evidence="8">
    <location>
        <begin position="66"/>
        <end position="86"/>
    </location>
</feature>
<dbReference type="Gene3D" id="1.10.3080.10">
    <property type="entry name" value="Clc chloride channel"/>
    <property type="match status" value="1"/>
</dbReference>
<dbReference type="GO" id="GO:0005769">
    <property type="term" value="C:early endosome"/>
    <property type="evidence" value="ECO:0007669"/>
    <property type="project" value="TreeGrafter"/>
</dbReference>
<dbReference type="PANTHER" id="PTHR45711:SF6">
    <property type="entry name" value="CHLORIDE CHANNEL PROTEIN"/>
    <property type="match status" value="1"/>
</dbReference>
<organism evidence="9">
    <name type="scientific">Henneguya salminicola</name>
    <name type="common">Myxosporean</name>
    <dbReference type="NCBI Taxonomy" id="69463"/>
    <lineage>
        <taxon>Eukaryota</taxon>
        <taxon>Metazoa</taxon>
        <taxon>Cnidaria</taxon>
        <taxon>Myxozoa</taxon>
        <taxon>Myxosporea</taxon>
        <taxon>Bivalvulida</taxon>
        <taxon>Platysporina</taxon>
        <taxon>Myxobolidae</taxon>
        <taxon>Henneguya</taxon>
    </lineage>
</organism>